<dbReference type="Gene3D" id="1.10.760.10">
    <property type="entry name" value="Cytochrome c-like domain"/>
    <property type="match status" value="1"/>
</dbReference>
<reference evidence="7" key="2">
    <citation type="journal article" date="2020" name="Microorganisms">
        <title>Osmotic Adaptation and Compatible Solute Biosynthesis of Phototrophic Bacteria as Revealed from Genome Analyses.</title>
        <authorList>
            <person name="Imhoff J.F."/>
            <person name="Rahn T."/>
            <person name="Kunzel S."/>
            <person name="Keller A."/>
            <person name="Neulinger S.C."/>
        </authorList>
    </citation>
    <scope>NUCLEOTIDE SEQUENCE</scope>
    <source>
        <strain evidence="7">LMG 28126</strain>
    </source>
</reference>
<feature type="chain" id="PRO_5036747294" evidence="5">
    <location>
        <begin position="20"/>
        <end position="135"/>
    </location>
</feature>
<evidence type="ECO:0000256" key="5">
    <source>
        <dbReference type="SAM" id="SignalP"/>
    </source>
</evidence>
<reference evidence="7" key="1">
    <citation type="submission" date="2017-05" db="EMBL/GenBank/DDBJ databases">
        <authorList>
            <person name="Imhoff J.F."/>
            <person name="Rahn T."/>
            <person name="Kuenzel S."/>
            <person name="Neulinger S.C."/>
        </authorList>
    </citation>
    <scope>NUCLEOTIDE SEQUENCE</scope>
    <source>
        <strain evidence="7">LMG 28126</strain>
    </source>
</reference>
<evidence type="ECO:0000256" key="3">
    <source>
        <dbReference type="ARBA" id="ARBA00023004"/>
    </source>
</evidence>
<organism evidence="7 8">
    <name type="scientific">Rhodobaculum claviforme</name>
    <dbReference type="NCBI Taxonomy" id="1549854"/>
    <lineage>
        <taxon>Bacteria</taxon>
        <taxon>Pseudomonadati</taxon>
        <taxon>Pseudomonadota</taxon>
        <taxon>Alphaproteobacteria</taxon>
        <taxon>Rhodobacterales</taxon>
        <taxon>Paracoccaceae</taxon>
        <taxon>Rhodobaculum</taxon>
    </lineage>
</organism>
<keyword evidence="3 4" id="KW-0408">Iron</keyword>
<dbReference type="InterPro" id="IPR009056">
    <property type="entry name" value="Cyt_c-like_dom"/>
</dbReference>
<dbReference type="PROSITE" id="PS51007">
    <property type="entry name" value="CYTC"/>
    <property type="match status" value="1"/>
</dbReference>
<protein>
    <submittedName>
        <fullName evidence="7">Cytochrome C</fullName>
    </submittedName>
</protein>
<feature type="signal peptide" evidence="5">
    <location>
        <begin position="1"/>
        <end position="19"/>
    </location>
</feature>
<dbReference type="GO" id="GO:0009055">
    <property type="term" value="F:electron transfer activity"/>
    <property type="evidence" value="ECO:0007669"/>
    <property type="project" value="InterPro"/>
</dbReference>
<evidence type="ECO:0000256" key="4">
    <source>
        <dbReference type="PROSITE-ProRule" id="PRU00433"/>
    </source>
</evidence>
<dbReference type="RefSeq" id="WP_201158451.1">
    <property type="nucleotide sequence ID" value="NZ_NHSD01000320.1"/>
</dbReference>
<accession>A0A934TMU4</accession>
<keyword evidence="5" id="KW-0732">Signal</keyword>
<keyword evidence="2 4" id="KW-0479">Metal-binding</keyword>
<comment type="caution">
    <text evidence="7">The sequence shown here is derived from an EMBL/GenBank/DDBJ whole genome shotgun (WGS) entry which is preliminary data.</text>
</comment>
<gene>
    <name evidence="7" type="ORF">CCR87_15345</name>
</gene>
<dbReference type="EMBL" id="NHSD01000320">
    <property type="protein sequence ID" value="MBK5928690.1"/>
    <property type="molecule type" value="Genomic_DNA"/>
</dbReference>
<name>A0A934TMU4_9RHOB</name>
<dbReference type="Proteomes" id="UP000706333">
    <property type="component" value="Unassembled WGS sequence"/>
</dbReference>
<dbReference type="InterPro" id="IPR036909">
    <property type="entry name" value="Cyt_c-like_dom_sf"/>
</dbReference>
<dbReference type="AlphaFoldDB" id="A0A934TMU4"/>
<evidence type="ECO:0000256" key="1">
    <source>
        <dbReference type="ARBA" id="ARBA00022617"/>
    </source>
</evidence>
<proteinExistence type="predicted"/>
<evidence type="ECO:0000256" key="2">
    <source>
        <dbReference type="ARBA" id="ARBA00022723"/>
    </source>
</evidence>
<evidence type="ECO:0000259" key="6">
    <source>
        <dbReference type="PROSITE" id="PS51007"/>
    </source>
</evidence>
<feature type="domain" description="Cytochrome c" evidence="6">
    <location>
        <begin position="20"/>
        <end position="134"/>
    </location>
</feature>
<evidence type="ECO:0000313" key="7">
    <source>
        <dbReference type="EMBL" id="MBK5928690.1"/>
    </source>
</evidence>
<keyword evidence="8" id="KW-1185">Reference proteome</keyword>
<dbReference type="GO" id="GO:0046872">
    <property type="term" value="F:metal ion binding"/>
    <property type="evidence" value="ECO:0007669"/>
    <property type="project" value="UniProtKB-KW"/>
</dbReference>
<keyword evidence="1 4" id="KW-0349">Heme</keyword>
<sequence length="135" mass="14504">MRLIPVTLAAAIVAAPAFAGDPAAGERMWRQCQACHMIVSPEGETIQRGQRTGPNLYGVVGRAAGAVEDFRYSPSMVAAGEAGLVWDEENFIAYTENPTGFLREFLGDNSARGSMAFQLRQGAADLYAYLDSVTQ</sequence>
<dbReference type="SUPFAM" id="SSF46626">
    <property type="entry name" value="Cytochrome c"/>
    <property type="match status" value="1"/>
</dbReference>
<evidence type="ECO:0000313" key="8">
    <source>
        <dbReference type="Proteomes" id="UP000706333"/>
    </source>
</evidence>
<dbReference type="GO" id="GO:0020037">
    <property type="term" value="F:heme binding"/>
    <property type="evidence" value="ECO:0007669"/>
    <property type="project" value="InterPro"/>
</dbReference>